<dbReference type="PANTHER" id="PTHR43744">
    <property type="entry name" value="ABC TRANSPORTER PERMEASE PROTEIN MG189-RELATED-RELATED"/>
    <property type="match status" value="1"/>
</dbReference>
<dbReference type="CDD" id="cd06261">
    <property type="entry name" value="TM_PBP2"/>
    <property type="match status" value="1"/>
</dbReference>
<dbReference type="PANTHER" id="PTHR43744:SF12">
    <property type="entry name" value="ABC TRANSPORTER PERMEASE PROTEIN MG189-RELATED"/>
    <property type="match status" value="1"/>
</dbReference>
<dbReference type="PROSITE" id="PS50928">
    <property type="entry name" value="ABC_TM1"/>
    <property type="match status" value="1"/>
</dbReference>
<feature type="transmembrane region" description="Helical" evidence="7">
    <location>
        <begin position="163"/>
        <end position="183"/>
    </location>
</feature>
<dbReference type="RefSeq" id="WP_218027511.1">
    <property type="nucleotide sequence ID" value="NZ_BIFT01000001.1"/>
</dbReference>
<dbReference type="GO" id="GO:0055085">
    <property type="term" value="P:transmembrane transport"/>
    <property type="evidence" value="ECO:0007669"/>
    <property type="project" value="InterPro"/>
</dbReference>
<dbReference type="Pfam" id="PF00528">
    <property type="entry name" value="BPD_transp_1"/>
    <property type="match status" value="1"/>
</dbReference>
<dbReference type="Proteomes" id="UP000287171">
    <property type="component" value="Unassembled WGS sequence"/>
</dbReference>
<evidence type="ECO:0000313" key="9">
    <source>
        <dbReference type="EMBL" id="GCE28195.1"/>
    </source>
</evidence>
<keyword evidence="4 7" id="KW-0812">Transmembrane</keyword>
<proteinExistence type="inferred from homology"/>
<evidence type="ECO:0000256" key="6">
    <source>
        <dbReference type="ARBA" id="ARBA00023136"/>
    </source>
</evidence>
<evidence type="ECO:0000256" key="4">
    <source>
        <dbReference type="ARBA" id="ARBA00022692"/>
    </source>
</evidence>
<dbReference type="EMBL" id="BIFT01000001">
    <property type="protein sequence ID" value="GCE28195.1"/>
    <property type="molecule type" value="Genomic_DNA"/>
</dbReference>
<evidence type="ECO:0000256" key="5">
    <source>
        <dbReference type="ARBA" id="ARBA00022989"/>
    </source>
</evidence>
<feature type="domain" description="ABC transmembrane type-1" evidence="8">
    <location>
        <begin position="98"/>
        <end position="287"/>
    </location>
</feature>
<feature type="transmembrane region" description="Helical" evidence="7">
    <location>
        <begin position="35"/>
        <end position="56"/>
    </location>
</feature>
<name>A0A402BA19_9CHLR</name>
<comment type="caution">
    <text evidence="9">The sequence shown here is derived from an EMBL/GenBank/DDBJ whole genome shotgun (WGS) entry which is preliminary data.</text>
</comment>
<dbReference type="GO" id="GO:0005886">
    <property type="term" value="C:plasma membrane"/>
    <property type="evidence" value="ECO:0007669"/>
    <property type="project" value="UniProtKB-SubCell"/>
</dbReference>
<dbReference type="Gene3D" id="1.10.3720.10">
    <property type="entry name" value="MetI-like"/>
    <property type="match status" value="1"/>
</dbReference>
<gene>
    <name evidence="9" type="ORF">KDA_36790</name>
</gene>
<sequence length="302" mass="34052">MATSTHSRVPHNRLDARQDVDLKRRRVLSMVTQRTLIYIILVFIALLIILPMLWMLSTSFKPKAEWFLQDIRWIPKRFTWKNYSDLFSNPDTPIVRWFLNSLGISAISTGLILFLDALAAYAYARLEFPGRKLIFTLMLATLFMPGLMFLIPNFLTIYNMGLLNTYAGVILPGLAGVFGVFFLSQFFQSIPKELEEAAQIDGATTFQIFYRVVLPLSKPALATLAVITFLASWNDFLWPLLILQDPNMYTLPPGLSTLQSSYVTLYGPTMAAAVIVAIPVLIIYIALQRFIVQSVANAGLKG</sequence>
<evidence type="ECO:0000256" key="3">
    <source>
        <dbReference type="ARBA" id="ARBA00022475"/>
    </source>
</evidence>
<keyword evidence="5 7" id="KW-1133">Transmembrane helix</keyword>
<evidence type="ECO:0000256" key="2">
    <source>
        <dbReference type="ARBA" id="ARBA00022448"/>
    </source>
</evidence>
<feature type="transmembrane region" description="Helical" evidence="7">
    <location>
        <begin position="133"/>
        <end position="151"/>
    </location>
</feature>
<dbReference type="InterPro" id="IPR000515">
    <property type="entry name" value="MetI-like"/>
</dbReference>
<feature type="transmembrane region" description="Helical" evidence="7">
    <location>
        <begin position="97"/>
        <end position="121"/>
    </location>
</feature>
<comment type="subcellular location">
    <subcellularLocation>
        <location evidence="1 7">Cell membrane</location>
        <topology evidence="1 7">Multi-pass membrane protein</topology>
    </subcellularLocation>
</comment>
<keyword evidence="10" id="KW-1185">Reference proteome</keyword>
<keyword evidence="3" id="KW-1003">Cell membrane</keyword>
<comment type="similarity">
    <text evidence="7">Belongs to the binding-protein-dependent transport system permease family.</text>
</comment>
<keyword evidence="6 7" id="KW-0472">Membrane</keyword>
<evidence type="ECO:0000256" key="1">
    <source>
        <dbReference type="ARBA" id="ARBA00004651"/>
    </source>
</evidence>
<protein>
    <submittedName>
        <fullName evidence="9">Sugar ABC transporter permease</fullName>
    </submittedName>
</protein>
<dbReference type="InterPro" id="IPR035906">
    <property type="entry name" value="MetI-like_sf"/>
</dbReference>
<accession>A0A402BA19</accession>
<evidence type="ECO:0000256" key="7">
    <source>
        <dbReference type="RuleBase" id="RU363032"/>
    </source>
</evidence>
<keyword evidence="2 7" id="KW-0813">Transport</keyword>
<reference evidence="10" key="1">
    <citation type="submission" date="2018-12" db="EMBL/GenBank/DDBJ databases">
        <title>Tengunoibacter tsumagoiensis gen. nov., sp. nov., Dictyobacter kobayashii sp. nov., D. alpinus sp. nov., and D. joshuensis sp. nov. and description of Dictyobacteraceae fam. nov. within the order Ktedonobacterales isolated from Tengu-no-mugimeshi.</title>
        <authorList>
            <person name="Wang C.M."/>
            <person name="Zheng Y."/>
            <person name="Sakai Y."/>
            <person name="Toyoda A."/>
            <person name="Minakuchi Y."/>
            <person name="Abe K."/>
            <person name="Yokota A."/>
            <person name="Yabe S."/>
        </authorList>
    </citation>
    <scope>NUCLEOTIDE SEQUENCE [LARGE SCALE GENOMIC DNA]</scope>
    <source>
        <strain evidence="10">Uno16</strain>
    </source>
</reference>
<dbReference type="SUPFAM" id="SSF161098">
    <property type="entry name" value="MetI-like"/>
    <property type="match status" value="1"/>
</dbReference>
<dbReference type="AlphaFoldDB" id="A0A402BA19"/>
<feature type="transmembrane region" description="Helical" evidence="7">
    <location>
        <begin position="263"/>
        <end position="287"/>
    </location>
</feature>
<organism evidence="9 10">
    <name type="scientific">Dictyobacter alpinus</name>
    <dbReference type="NCBI Taxonomy" id="2014873"/>
    <lineage>
        <taxon>Bacteria</taxon>
        <taxon>Bacillati</taxon>
        <taxon>Chloroflexota</taxon>
        <taxon>Ktedonobacteria</taxon>
        <taxon>Ktedonobacterales</taxon>
        <taxon>Dictyobacteraceae</taxon>
        <taxon>Dictyobacter</taxon>
    </lineage>
</organism>
<evidence type="ECO:0000313" key="10">
    <source>
        <dbReference type="Proteomes" id="UP000287171"/>
    </source>
</evidence>
<evidence type="ECO:0000259" key="8">
    <source>
        <dbReference type="PROSITE" id="PS50928"/>
    </source>
</evidence>